<feature type="compositionally biased region" description="Basic and acidic residues" evidence="1">
    <location>
        <begin position="1"/>
        <end position="10"/>
    </location>
</feature>
<accession>A0A448WTB8</accession>
<evidence type="ECO:0000313" key="3">
    <source>
        <dbReference type="Proteomes" id="UP000784294"/>
    </source>
</evidence>
<protein>
    <submittedName>
        <fullName evidence="2">Uncharacterized protein</fullName>
    </submittedName>
</protein>
<proteinExistence type="predicted"/>
<evidence type="ECO:0000313" key="2">
    <source>
        <dbReference type="EMBL" id="VEL19787.1"/>
    </source>
</evidence>
<gene>
    <name evidence="2" type="ORF">PXEA_LOCUS13227</name>
</gene>
<keyword evidence="3" id="KW-1185">Reference proteome</keyword>
<reference evidence="2" key="1">
    <citation type="submission" date="2018-11" db="EMBL/GenBank/DDBJ databases">
        <authorList>
            <consortium name="Pathogen Informatics"/>
        </authorList>
    </citation>
    <scope>NUCLEOTIDE SEQUENCE</scope>
</reference>
<sequence>MTYRSTESRHGSSRQAVHLHGSSRVGPSFASAIRYPFSLHICSRKSPKYHFDPQTSVTSDASIRQSRRPLVAQMMPVLLAD</sequence>
<name>A0A448WTB8_9PLAT</name>
<dbReference type="Proteomes" id="UP000784294">
    <property type="component" value="Unassembled WGS sequence"/>
</dbReference>
<dbReference type="AlphaFoldDB" id="A0A448WTB8"/>
<dbReference type="EMBL" id="CAAALY010043297">
    <property type="protein sequence ID" value="VEL19787.1"/>
    <property type="molecule type" value="Genomic_DNA"/>
</dbReference>
<evidence type="ECO:0000256" key="1">
    <source>
        <dbReference type="SAM" id="MobiDB-lite"/>
    </source>
</evidence>
<feature type="region of interest" description="Disordered" evidence="1">
    <location>
        <begin position="1"/>
        <end position="21"/>
    </location>
</feature>
<comment type="caution">
    <text evidence="2">The sequence shown here is derived from an EMBL/GenBank/DDBJ whole genome shotgun (WGS) entry which is preliminary data.</text>
</comment>
<organism evidence="2 3">
    <name type="scientific">Protopolystoma xenopodis</name>
    <dbReference type="NCBI Taxonomy" id="117903"/>
    <lineage>
        <taxon>Eukaryota</taxon>
        <taxon>Metazoa</taxon>
        <taxon>Spiralia</taxon>
        <taxon>Lophotrochozoa</taxon>
        <taxon>Platyhelminthes</taxon>
        <taxon>Monogenea</taxon>
        <taxon>Polyopisthocotylea</taxon>
        <taxon>Polystomatidea</taxon>
        <taxon>Polystomatidae</taxon>
        <taxon>Protopolystoma</taxon>
    </lineage>
</organism>